<keyword evidence="4" id="KW-1185">Reference proteome</keyword>
<dbReference type="SUPFAM" id="SSF52540">
    <property type="entry name" value="P-loop containing nucleoside triphosphate hydrolases"/>
    <property type="match status" value="1"/>
</dbReference>
<feature type="domain" description="G" evidence="2">
    <location>
        <begin position="28"/>
        <end position="113"/>
    </location>
</feature>
<dbReference type="InterPro" id="IPR006073">
    <property type="entry name" value="GTP-bd"/>
</dbReference>
<feature type="transmembrane region" description="Helical" evidence="1">
    <location>
        <begin position="454"/>
        <end position="473"/>
    </location>
</feature>
<dbReference type="AlphaFoldDB" id="A0A409WU49"/>
<evidence type="ECO:0000259" key="2">
    <source>
        <dbReference type="Pfam" id="PF01926"/>
    </source>
</evidence>
<comment type="caution">
    <text evidence="3">The sequence shown here is derived from an EMBL/GenBank/DDBJ whole genome shotgun (WGS) entry which is preliminary data.</text>
</comment>
<name>A0A409WU49_9AGAR</name>
<evidence type="ECO:0000313" key="3">
    <source>
        <dbReference type="EMBL" id="PPQ82050.1"/>
    </source>
</evidence>
<feature type="transmembrane region" description="Helical" evidence="1">
    <location>
        <begin position="423"/>
        <end position="448"/>
    </location>
</feature>
<evidence type="ECO:0000256" key="1">
    <source>
        <dbReference type="SAM" id="Phobius"/>
    </source>
</evidence>
<reference evidence="3 4" key="1">
    <citation type="journal article" date="2018" name="Evol. Lett.">
        <title>Horizontal gene cluster transfer increased hallucinogenic mushroom diversity.</title>
        <authorList>
            <person name="Reynolds H.T."/>
            <person name="Vijayakumar V."/>
            <person name="Gluck-Thaler E."/>
            <person name="Korotkin H.B."/>
            <person name="Matheny P.B."/>
            <person name="Slot J.C."/>
        </authorList>
    </citation>
    <scope>NUCLEOTIDE SEQUENCE [LARGE SCALE GENOMIC DNA]</scope>
    <source>
        <strain evidence="3 4">2629</strain>
    </source>
</reference>
<dbReference type="CDD" id="cd00882">
    <property type="entry name" value="Ras_like_GTPase"/>
    <property type="match status" value="1"/>
</dbReference>
<keyword evidence="1" id="KW-0472">Membrane</keyword>
<keyword evidence="1" id="KW-1133">Transmembrane helix</keyword>
<evidence type="ECO:0000313" key="4">
    <source>
        <dbReference type="Proteomes" id="UP000284842"/>
    </source>
</evidence>
<dbReference type="Pfam" id="PF01926">
    <property type="entry name" value="MMR_HSR1"/>
    <property type="match status" value="1"/>
</dbReference>
<gene>
    <name evidence="3" type="ORF">CVT24_009755</name>
</gene>
<dbReference type="InParanoid" id="A0A409WU49"/>
<accession>A0A409WU49</accession>
<dbReference type="Gene3D" id="3.40.50.300">
    <property type="entry name" value="P-loop containing nucleotide triphosphate hydrolases"/>
    <property type="match status" value="1"/>
</dbReference>
<sequence>MSQKNKIVQTGEVSMERWSGEMQQESIRILLLGATGSGKSSFIEALAGKDHRLGITGSTLASVTQDVQAFKVVNMHLLWYKSVQPLFIVDTPGFLDSKMSELQIVKRVNQWIRTSGKISYVFYFCRITDTRLPGSARRLMRIIKSIGVKHESLAIVTSMWDTIWRAEALKRAEDHFLHLEDVIWKVAWFWYRYLTFLMSLLGQDDIKNGAAIVKFWNTQSSAIEILAGVREWVYSYDFAFLLYGNTNSLVYSELLDRIQNAHQERQANLDDRIRLLTSCDPDLEVILIASLRDVDDRLANYNHQLIMFGTPPKGFESFAIQSLLNITLGTQTFLRAIESTLTQLPSLPANEPRRTELSAILHDAKDEFQRDYFALRDLGSPPSVFHGGPSSVFPHLSDRIKWEALYTRHCLQRFLKQPSFFSLLYLPNTVVGFICQWILIGFIFRFMFYFFIRYVLWLFNCFVYLAAVPRGLFRLVGCL</sequence>
<dbReference type="OrthoDB" id="3247308at2759"/>
<organism evidence="3 4">
    <name type="scientific">Panaeolus cyanescens</name>
    <dbReference type="NCBI Taxonomy" id="181874"/>
    <lineage>
        <taxon>Eukaryota</taxon>
        <taxon>Fungi</taxon>
        <taxon>Dikarya</taxon>
        <taxon>Basidiomycota</taxon>
        <taxon>Agaricomycotina</taxon>
        <taxon>Agaricomycetes</taxon>
        <taxon>Agaricomycetidae</taxon>
        <taxon>Agaricales</taxon>
        <taxon>Agaricineae</taxon>
        <taxon>Galeropsidaceae</taxon>
        <taxon>Panaeolus</taxon>
    </lineage>
</organism>
<protein>
    <recommendedName>
        <fullName evidence="2">G domain-containing protein</fullName>
    </recommendedName>
</protein>
<dbReference type="InterPro" id="IPR027417">
    <property type="entry name" value="P-loop_NTPase"/>
</dbReference>
<proteinExistence type="predicted"/>
<dbReference type="Proteomes" id="UP000284842">
    <property type="component" value="Unassembled WGS sequence"/>
</dbReference>
<dbReference type="EMBL" id="NHTK01005209">
    <property type="protein sequence ID" value="PPQ82050.1"/>
    <property type="molecule type" value="Genomic_DNA"/>
</dbReference>
<keyword evidence="1" id="KW-0812">Transmembrane</keyword>
<dbReference type="GO" id="GO:0005525">
    <property type="term" value="F:GTP binding"/>
    <property type="evidence" value="ECO:0007669"/>
    <property type="project" value="InterPro"/>
</dbReference>